<reference evidence="2" key="1">
    <citation type="submission" date="2018-01" db="EMBL/GenBank/DDBJ databases">
        <title>An insight into the sialome of Amazonian anophelines.</title>
        <authorList>
            <person name="Ribeiro J.M."/>
            <person name="Scarpassa V."/>
            <person name="Calvo E."/>
        </authorList>
    </citation>
    <scope>NUCLEOTIDE SEQUENCE</scope>
</reference>
<feature type="chain" id="PRO_5014630364" evidence="1">
    <location>
        <begin position="26"/>
        <end position="86"/>
    </location>
</feature>
<dbReference type="EMBL" id="GGFL01013342">
    <property type="protein sequence ID" value="MBW77520.1"/>
    <property type="molecule type" value="Transcribed_RNA"/>
</dbReference>
<dbReference type="AlphaFoldDB" id="A0A2M4DIX6"/>
<feature type="signal peptide" evidence="1">
    <location>
        <begin position="1"/>
        <end position="25"/>
    </location>
</feature>
<protein>
    <submittedName>
        <fullName evidence="2">Putative secreted protein</fullName>
    </submittedName>
</protein>
<proteinExistence type="predicted"/>
<organism evidence="2">
    <name type="scientific">Anopheles darlingi</name>
    <name type="common">Mosquito</name>
    <dbReference type="NCBI Taxonomy" id="43151"/>
    <lineage>
        <taxon>Eukaryota</taxon>
        <taxon>Metazoa</taxon>
        <taxon>Ecdysozoa</taxon>
        <taxon>Arthropoda</taxon>
        <taxon>Hexapoda</taxon>
        <taxon>Insecta</taxon>
        <taxon>Pterygota</taxon>
        <taxon>Neoptera</taxon>
        <taxon>Endopterygota</taxon>
        <taxon>Diptera</taxon>
        <taxon>Nematocera</taxon>
        <taxon>Culicoidea</taxon>
        <taxon>Culicidae</taxon>
        <taxon>Anophelinae</taxon>
        <taxon>Anopheles</taxon>
    </lineage>
</organism>
<sequence length="86" mass="10305">MKGYFTSCLYYCFLLLLFLLSLRDCEVVQETRATITEERAERLCVFRLVLLKQHSRNRPVRGAMCRNLKQNYKLEYQSESNPKYSQ</sequence>
<name>A0A2M4DIX6_ANODA</name>
<evidence type="ECO:0000256" key="1">
    <source>
        <dbReference type="SAM" id="SignalP"/>
    </source>
</evidence>
<accession>A0A2M4DIX6</accession>
<keyword evidence="1" id="KW-0732">Signal</keyword>
<evidence type="ECO:0000313" key="2">
    <source>
        <dbReference type="EMBL" id="MBW77520.1"/>
    </source>
</evidence>